<evidence type="ECO:0000256" key="1">
    <source>
        <dbReference type="ARBA" id="ARBA00004651"/>
    </source>
</evidence>
<feature type="transmembrane region" description="Helical" evidence="7">
    <location>
        <begin position="243"/>
        <end position="262"/>
    </location>
</feature>
<evidence type="ECO:0000256" key="3">
    <source>
        <dbReference type="ARBA" id="ARBA00022475"/>
    </source>
</evidence>
<feature type="transmembrane region" description="Helical" evidence="7">
    <location>
        <begin position="108"/>
        <end position="128"/>
    </location>
</feature>
<dbReference type="Gene3D" id="1.10.3720.10">
    <property type="entry name" value="MetI-like"/>
    <property type="match status" value="1"/>
</dbReference>
<dbReference type="GO" id="GO:0005886">
    <property type="term" value="C:plasma membrane"/>
    <property type="evidence" value="ECO:0007669"/>
    <property type="project" value="UniProtKB-SubCell"/>
</dbReference>
<evidence type="ECO:0000259" key="8">
    <source>
        <dbReference type="PROSITE" id="PS50928"/>
    </source>
</evidence>
<dbReference type="PANTHER" id="PTHR43744:SF12">
    <property type="entry name" value="ABC TRANSPORTER PERMEASE PROTEIN MG189-RELATED"/>
    <property type="match status" value="1"/>
</dbReference>
<keyword evidence="4 7" id="KW-0812">Transmembrane</keyword>
<feature type="transmembrane region" description="Helical" evidence="7">
    <location>
        <begin position="12"/>
        <end position="34"/>
    </location>
</feature>
<dbReference type="KEGG" id="mbq:K668_03515"/>
<dbReference type="Pfam" id="PF00528">
    <property type="entry name" value="BPD_transp_1"/>
    <property type="match status" value="1"/>
</dbReference>
<feature type="transmembrane region" description="Helical" evidence="7">
    <location>
        <begin position="211"/>
        <end position="231"/>
    </location>
</feature>
<keyword evidence="6 7" id="KW-0472">Membrane</keyword>
<feature type="transmembrane region" description="Helical" evidence="7">
    <location>
        <begin position="72"/>
        <end position="96"/>
    </location>
</feature>
<accession>A0A059Y4Z4</accession>
<keyword evidence="5 7" id="KW-1133">Transmembrane helix</keyword>
<dbReference type="PATRIC" id="fig|1316930.3.peg.718"/>
<keyword evidence="2 7" id="KW-0813">Transport</keyword>
<dbReference type="HOGENOM" id="CLU_016047_6_0_14"/>
<evidence type="ECO:0000313" key="10">
    <source>
        <dbReference type="Proteomes" id="UP000027182"/>
    </source>
</evidence>
<evidence type="ECO:0000256" key="5">
    <source>
        <dbReference type="ARBA" id="ARBA00022989"/>
    </source>
</evidence>
<evidence type="ECO:0000256" key="2">
    <source>
        <dbReference type="ARBA" id="ARBA00022448"/>
    </source>
</evidence>
<organism evidence="9 10">
    <name type="scientific">Mycoplasmopsis bovis CQ-W70</name>
    <dbReference type="NCBI Taxonomy" id="1316930"/>
    <lineage>
        <taxon>Bacteria</taxon>
        <taxon>Bacillati</taxon>
        <taxon>Mycoplasmatota</taxon>
        <taxon>Mycoplasmoidales</taxon>
        <taxon>Metamycoplasmataceae</taxon>
        <taxon>Mycoplasmopsis</taxon>
    </lineage>
</organism>
<dbReference type="AlphaFoldDB" id="A0A059Y4Z4"/>
<protein>
    <submittedName>
        <fullName evidence="9">Glycerol ABC transporter, permease component</fullName>
    </submittedName>
</protein>
<dbReference type="InterPro" id="IPR035906">
    <property type="entry name" value="MetI-like_sf"/>
</dbReference>
<dbReference type="RefSeq" id="WP_013955023.1">
    <property type="nucleotide sequence ID" value="NZ_CP005933.1"/>
</dbReference>
<evidence type="ECO:0000313" key="9">
    <source>
        <dbReference type="EMBL" id="AIA34273.1"/>
    </source>
</evidence>
<dbReference type="GO" id="GO:0055085">
    <property type="term" value="P:transmembrane transport"/>
    <property type="evidence" value="ECO:0007669"/>
    <property type="project" value="InterPro"/>
</dbReference>
<evidence type="ECO:0000256" key="4">
    <source>
        <dbReference type="ARBA" id="ARBA00022692"/>
    </source>
</evidence>
<keyword evidence="3" id="KW-1003">Cell membrane</keyword>
<name>A0A059Y4Z4_MYCBV</name>
<reference evidence="9 10" key="1">
    <citation type="submission" date="2013-04" db="EMBL/GenBank/DDBJ databases">
        <authorList>
            <person name="Lin L."/>
            <person name="Zeng Z."/>
            <person name="Xie J."/>
            <person name="Luo L."/>
            <person name="Yang Z."/>
            <person name="Liang W."/>
            <person name="Lin H."/>
            <person name="Dong C."/>
            <person name="Sun Y."/>
        </authorList>
    </citation>
    <scope>NUCLEOTIDE SEQUENCE [LARGE SCALE GENOMIC DNA]</scope>
    <source>
        <strain evidence="9 10">CQ-W70</strain>
    </source>
</reference>
<dbReference type="InterPro" id="IPR000515">
    <property type="entry name" value="MetI-like"/>
</dbReference>
<evidence type="ECO:0000256" key="7">
    <source>
        <dbReference type="RuleBase" id="RU363032"/>
    </source>
</evidence>
<dbReference type="Proteomes" id="UP000027182">
    <property type="component" value="Chromosome"/>
</dbReference>
<sequence length="270" mass="31681">MSSRMLLVIFKEIIKYFLIGFLCLLMLFPLYYLLLQSLMSTNSLINNRTFLVIEEWNWVNFATAFKSNFLRAFGWTLLFATILILIRLIIYSLAIAGILRMNAKYQKVFLYFFLVISLIPEFSIFLSLKTVLLTFNLDETPIAFVTNAIFSFFNFTYIFNLAKSISDKKNKTMLNDNLKPMDKLIYVYLPKMKLGYMLLIVFSFISVWNDYLWPQFLFSTNYTNISIWYLTLGQDRQASLLNVQAAGAFISIVIPLIIYFIFSKKISHFN</sequence>
<dbReference type="SUPFAM" id="SSF161098">
    <property type="entry name" value="MetI-like"/>
    <property type="match status" value="1"/>
</dbReference>
<dbReference type="PANTHER" id="PTHR43744">
    <property type="entry name" value="ABC TRANSPORTER PERMEASE PROTEIN MG189-RELATED-RELATED"/>
    <property type="match status" value="1"/>
</dbReference>
<dbReference type="EMBL" id="CP005933">
    <property type="protein sequence ID" value="AIA34273.1"/>
    <property type="molecule type" value="Genomic_DNA"/>
</dbReference>
<gene>
    <name evidence="9" type="ORF">K668_03515</name>
</gene>
<comment type="similarity">
    <text evidence="7">Belongs to the binding-protein-dependent transport system permease family.</text>
</comment>
<proteinExistence type="inferred from homology"/>
<feature type="transmembrane region" description="Helical" evidence="7">
    <location>
        <begin position="183"/>
        <end position="205"/>
    </location>
</feature>
<comment type="subcellular location">
    <subcellularLocation>
        <location evidence="1 7">Cell membrane</location>
        <topology evidence="1 7">Multi-pass membrane protein</topology>
    </subcellularLocation>
</comment>
<evidence type="ECO:0000256" key="6">
    <source>
        <dbReference type="ARBA" id="ARBA00023136"/>
    </source>
</evidence>
<feature type="domain" description="ABC transmembrane type-1" evidence="8">
    <location>
        <begin position="73"/>
        <end position="262"/>
    </location>
</feature>
<dbReference type="PROSITE" id="PS50928">
    <property type="entry name" value="ABC_TM1"/>
    <property type="match status" value="1"/>
</dbReference>
<feature type="transmembrane region" description="Helical" evidence="7">
    <location>
        <begin position="140"/>
        <end position="162"/>
    </location>
</feature>